<evidence type="ECO:0000256" key="7">
    <source>
        <dbReference type="ARBA" id="ARBA00032345"/>
    </source>
</evidence>
<dbReference type="PRINTS" id="PR00326">
    <property type="entry name" value="GTP1OBG"/>
</dbReference>
<dbReference type="InterPro" id="IPR016484">
    <property type="entry name" value="GTPase_Der"/>
</dbReference>
<evidence type="ECO:0000256" key="5">
    <source>
        <dbReference type="ARBA" id="ARBA00022741"/>
    </source>
</evidence>
<accession>G9WZ51</accession>
<dbReference type="Gene3D" id="3.30.300.20">
    <property type="match status" value="1"/>
</dbReference>
<sequence length="440" mass="49210">MKKTVAIVGRPNVGKSTLFNRLVGERISIVEDTPGVTRDRIFADVSWLNYSFTLIDTGGIETDTDNLIPEMMRKQAQIAIDMADVIMFVVDGKAGLVPQDFEVADLLRKSKKPVIVIVNKVDNSRLPDDYYDFYQLGFENMYAISSTQGLGLGDMLDEIVALFPKEELLEVEDNSIKVAIIGKPNAGKSSILNALIGEERTIVSPIAGTTRDAIDEKCNINGIDYTFIDTAGIRKKNKIYDNIEKYSVLRAYSAIEKADVVLVVIDATTMVTEQDTKIAGLAHEAGKCVIVVVNKWDLIQKETNTMRDYTADVRNSLAYMQYAPVEFISAKTGKRLNNIVELINKVYESGRKRLSTGVLNDVIGDAVMLNQPPSDKGKRLKIYYATQTGVLPPTFVIFINDKELFHFSYQRYLENKIRESFGFDGTVIKIIPREKGDKNK</sequence>
<dbReference type="AlphaFoldDB" id="G9WZ51"/>
<feature type="binding site" evidence="9">
    <location>
        <begin position="182"/>
        <end position="189"/>
    </location>
    <ligand>
        <name>GTP</name>
        <dbReference type="ChEBI" id="CHEBI:37565"/>
        <label>2</label>
    </ligand>
</feature>
<feature type="binding site" evidence="9">
    <location>
        <begin position="294"/>
        <end position="297"/>
    </location>
    <ligand>
        <name>GTP</name>
        <dbReference type="ChEBI" id="CHEBI:37565"/>
        <label>2</label>
    </ligand>
</feature>
<keyword evidence="6 9" id="KW-0342">GTP-binding</keyword>
<proteinExistence type="inferred from homology"/>
<organism evidence="13 14">
    <name type="scientific">Peptoanaerobacter stomatis</name>
    <dbReference type="NCBI Taxonomy" id="796937"/>
    <lineage>
        <taxon>Bacteria</taxon>
        <taxon>Bacillati</taxon>
        <taxon>Bacillota</taxon>
        <taxon>Clostridia</taxon>
        <taxon>Peptostreptococcales</taxon>
        <taxon>Filifactoraceae</taxon>
        <taxon>Peptoanaerobacter</taxon>
    </lineage>
</organism>
<evidence type="ECO:0000313" key="14">
    <source>
        <dbReference type="Proteomes" id="UP000006437"/>
    </source>
</evidence>
<dbReference type="HAMAP" id="MF_00195">
    <property type="entry name" value="GTPase_Der"/>
    <property type="match status" value="1"/>
</dbReference>
<protein>
    <recommendedName>
        <fullName evidence="2 9">GTPase Der</fullName>
    </recommendedName>
    <alternativeName>
        <fullName evidence="7 9">GTP-binding protein EngA</fullName>
    </alternativeName>
</protein>
<dbReference type="RefSeq" id="WP_009525682.1">
    <property type="nucleotide sequence ID" value="NZ_JBQMYE010000032.1"/>
</dbReference>
<dbReference type="PROSITE" id="PS51712">
    <property type="entry name" value="G_ENGA"/>
    <property type="match status" value="2"/>
</dbReference>
<evidence type="ECO:0000256" key="3">
    <source>
        <dbReference type="ARBA" id="ARBA00022517"/>
    </source>
</evidence>
<dbReference type="EMBL" id="AFZE01000005">
    <property type="protein sequence ID" value="EHL16196.1"/>
    <property type="molecule type" value="Genomic_DNA"/>
</dbReference>
<dbReference type="InterPro" id="IPR005225">
    <property type="entry name" value="Small_GTP-bd"/>
</dbReference>
<dbReference type="CDD" id="cd01894">
    <property type="entry name" value="EngA1"/>
    <property type="match status" value="1"/>
</dbReference>
<feature type="domain" description="EngA-type G" evidence="12">
    <location>
        <begin position="3"/>
        <end position="167"/>
    </location>
</feature>
<evidence type="ECO:0000256" key="10">
    <source>
        <dbReference type="PROSITE-ProRule" id="PRU01049"/>
    </source>
</evidence>
<dbReference type="PATRIC" id="fig|796937.3.peg.647"/>
<feature type="domain" description="EngA-type G" evidence="12">
    <location>
        <begin position="176"/>
        <end position="351"/>
    </location>
</feature>
<comment type="subunit">
    <text evidence="9">Associates with the 50S ribosomal subunit.</text>
</comment>
<name>G9WZ51_9FIRM</name>
<gene>
    <name evidence="9" type="primary">der</name>
    <name evidence="13" type="ORF">HMPREF9629_01452</name>
</gene>
<dbReference type="SUPFAM" id="SSF52540">
    <property type="entry name" value="P-loop containing nucleoside triphosphate hydrolases"/>
    <property type="match status" value="2"/>
</dbReference>
<evidence type="ECO:0000256" key="11">
    <source>
        <dbReference type="RuleBase" id="RU004481"/>
    </source>
</evidence>
<dbReference type="NCBIfam" id="TIGR00231">
    <property type="entry name" value="small_GTP"/>
    <property type="match status" value="2"/>
</dbReference>
<reference evidence="13 14" key="1">
    <citation type="submission" date="2011-08" db="EMBL/GenBank/DDBJ databases">
        <title>The Genome Sequence of Eubacteriaceae bacterium ACC19a.</title>
        <authorList>
            <consortium name="The Broad Institute Genome Sequencing Platform"/>
            <person name="Earl A."/>
            <person name="Ward D."/>
            <person name="Feldgarden M."/>
            <person name="Gevers D."/>
            <person name="Sizova M."/>
            <person name="Hazen A."/>
            <person name="Epstein S."/>
            <person name="Young S.K."/>
            <person name="Zeng Q."/>
            <person name="Gargeya S."/>
            <person name="Fitzgerald M."/>
            <person name="Haas B."/>
            <person name="Abouelleil A."/>
            <person name="Alvarado L."/>
            <person name="Arachchi H.M."/>
            <person name="Berlin A."/>
            <person name="Brown A."/>
            <person name="Chapman S.B."/>
            <person name="Chen Z."/>
            <person name="Dunbar C."/>
            <person name="Freedman E."/>
            <person name="Gearin G."/>
            <person name="Gellesch M."/>
            <person name="Goldberg J."/>
            <person name="Griggs A."/>
            <person name="Gujja S."/>
            <person name="Heiman D."/>
            <person name="Howarth C."/>
            <person name="Larson L."/>
            <person name="Lui A."/>
            <person name="MacDonald P.J.P."/>
            <person name="Montmayeur A."/>
            <person name="Murphy C."/>
            <person name="Neiman D."/>
            <person name="Pearson M."/>
            <person name="Priest M."/>
            <person name="Roberts A."/>
            <person name="Saif S."/>
            <person name="Shea T."/>
            <person name="Shenoy N."/>
            <person name="Sisk P."/>
            <person name="Stolte C."/>
            <person name="Sykes S."/>
            <person name="Wortman J."/>
            <person name="Nusbaum C."/>
            <person name="Birren B."/>
        </authorList>
    </citation>
    <scope>NUCLEOTIDE SEQUENCE [LARGE SCALE GENOMIC DNA]</scope>
    <source>
        <strain evidence="13 14">ACC19a</strain>
    </source>
</reference>
<dbReference type="InterPro" id="IPR006073">
    <property type="entry name" value="GTP-bd"/>
</dbReference>
<dbReference type="InterPro" id="IPR015946">
    <property type="entry name" value="KH_dom-like_a/b"/>
</dbReference>
<dbReference type="GO" id="GO:0042254">
    <property type="term" value="P:ribosome biogenesis"/>
    <property type="evidence" value="ECO:0007669"/>
    <property type="project" value="UniProtKB-KW"/>
</dbReference>
<feature type="binding site" evidence="9">
    <location>
        <begin position="9"/>
        <end position="16"/>
    </location>
    <ligand>
        <name>GTP</name>
        <dbReference type="ChEBI" id="CHEBI:37565"/>
        <label>1</label>
    </ligand>
</feature>
<dbReference type="FunFam" id="3.30.300.20:FF:000004">
    <property type="entry name" value="GTPase Der"/>
    <property type="match status" value="1"/>
</dbReference>
<dbReference type="InterPro" id="IPR027417">
    <property type="entry name" value="P-loop_NTPase"/>
</dbReference>
<evidence type="ECO:0000256" key="6">
    <source>
        <dbReference type="ARBA" id="ARBA00023134"/>
    </source>
</evidence>
<dbReference type="PIRSF" id="PIRSF006485">
    <property type="entry name" value="GTP-binding_EngA"/>
    <property type="match status" value="1"/>
</dbReference>
<evidence type="ECO:0000256" key="4">
    <source>
        <dbReference type="ARBA" id="ARBA00022737"/>
    </source>
</evidence>
<evidence type="ECO:0000313" key="13">
    <source>
        <dbReference type="EMBL" id="EHL16196.1"/>
    </source>
</evidence>
<evidence type="ECO:0000256" key="9">
    <source>
        <dbReference type="HAMAP-Rule" id="MF_00195"/>
    </source>
</evidence>
<dbReference type="FunFam" id="3.40.50.300:FF:000057">
    <property type="entry name" value="GTPase Der"/>
    <property type="match status" value="1"/>
</dbReference>
<dbReference type="Pfam" id="PF01926">
    <property type="entry name" value="MMR_HSR1"/>
    <property type="match status" value="2"/>
</dbReference>
<dbReference type="PANTHER" id="PTHR43834:SF6">
    <property type="entry name" value="GTPASE DER"/>
    <property type="match status" value="1"/>
</dbReference>
<comment type="caution">
    <text evidence="13">The sequence shown here is derived from an EMBL/GenBank/DDBJ whole genome shotgun (WGS) entry which is preliminary data.</text>
</comment>
<evidence type="ECO:0000259" key="12">
    <source>
        <dbReference type="PROSITE" id="PS51712"/>
    </source>
</evidence>
<dbReference type="InterPro" id="IPR032859">
    <property type="entry name" value="KH_dom-like"/>
</dbReference>
<dbReference type="GO" id="GO:0005525">
    <property type="term" value="F:GTP binding"/>
    <property type="evidence" value="ECO:0007669"/>
    <property type="project" value="UniProtKB-UniRule"/>
</dbReference>
<comment type="similarity">
    <text evidence="1 9 10 11">Belongs to the TRAFAC class TrmE-Era-EngA-EngB-Septin-like GTPase superfamily. EngA (Der) GTPase family.</text>
</comment>
<evidence type="ECO:0000256" key="1">
    <source>
        <dbReference type="ARBA" id="ARBA00008279"/>
    </source>
</evidence>
<feature type="binding site" evidence="9">
    <location>
        <begin position="56"/>
        <end position="60"/>
    </location>
    <ligand>
        <name>GTP</name>
        <dbReference type="ChEBI" id="CHEBI:37565"/>
        <label>1</label>
    </ligand>
</feature>
<dbReference type="HOGENOM" id="CLU_016077_6_2_9"/>
<keyword evidence="4 11" id="KW-0677">Repeat</keyword>
<dbReference type="CDD" id="cd01895">
    <property type="entry name" value="EngA2"/>
    <property type="match status" value="1"/>
</dbReference>
<dbReference type="SMART" id="SM00382">
    <property type="entry name" value="AAA"/>
    <property type="match status" value="2"/>
</dbReference>
<feature type="binding site" evidence="9">
    <location>
        <begin position="119"/>
        <end position="122"/>
    </location>
    <ligand>
        <name>GTP</name>
        <dbReference type="ChEBI" id="CHEBI:37565"/>
        <label>1</label>
    </ligand>
</feature>
<dbReference type="Gene3D" id="3.40.50.300">
    <property type="entry name" value="P-loop containing nucleotide triphosphate hydrolases"/>
    <property type="match status" value="2"/>
</dbReference>
<evidence type="ECO:0000256" key="8">
    <source>
        <dbReference type="ARBA" id="ARBA00053470"/>
    </source>
</evidence>
<keyword evidence="5 9" id="KW-0547">Nucleotide-binding</keyword>
<dbReference type="PANTHER" id="PTHR43834">
    <property type="entry name" value="GTPASE DER"/>
    <property type="match status" value="1"/>
</dbReference>
<dbReference type="InterPro" id="IPR003593">
    <property type="entry name" value="AAA+_ATPase"/>
</dbReference>
<evidence type="ECO:0000256" key="2">
    <source>
        <dbReference type="ARBA" id="ARBA00020953"/>
    </source>
</evidence>
<keyword evidence="3 9" id="KW-0690">Ribosome biogenesis</keyword>
<dbReference type="InterPro" id="IPR031166">
    <property type="entry name" value="G_ENGA"/>
</dbReference>
<feature type="binding site" evidence="9">
    <location>
        <begin position="229"/>
        <end position="233"/>
    </location>
    <ligand>
        <name>GTP</name>
        <dbReference type="ChEBI" id="CHEBI:37565"/>
        <label>2</label>
    </ligand>
</feature>
<dbReference type="GO" id="GO:0043022">
    <property type="term" value="F:ribosome binding"/>
    <property type="evidence" value="ECO:0007669"/>
    <property type="project" value="TreeGrafter"/>
</dbReference>
<comment type="function">
    <text evidence="8 9 11">GTPase that plays an essential role in the late steps of ribosome biogenesis.</text>
</comment>
<dbReference type="NCBIfam" id="TIGR03594">
    <property type="entry name" value="GTPase_EngA"/>
    <property type="match status" value="1"/>
</dbReference>
<dbReference type="Pfam" id="PF14714">
    <property type="entry name" value="KH_dom-like"/>
    <property type="match status" value="1"/>
</dbReference>
<dbReference type="FunFam" id="3.40.50.300:FF:000040">
    <property type="entry name" value="GTPase Der"/>
    <property type="match status" value="1"/>
</dbReference>
<dbReference type="Proteomes" id="UP000006437">
    <property type="component" value="Unassembled WGS sequence"/>
</dbReference>